<evidence type="ECO:0000313" key="2">
    <source>
        <dbReference type="EMBL" id="MQL96557.1"/>
    </source>
</evidence>
<dbReference type="OrthoDB" id="418615at2759"/>
<name>A0A843VQJ8_COLES</name>
<evidence type="ECO:0000256" key="1">
    <source>
        <dbReference type="SAM" id="MobiDB-lite"/>
    </source>
</evidence>
<comment type="caution">
    <text evidence="2">The sequence shown here is derived from an EMBL/GenBank/DDBJ whole genome shotgun (WGS) entry which is preliminary data.</text>
</comment>
<organism evidence="2 3">
    <name type="scientific">Colocasia esculenta</name>
    <name type="common">Wild taro</name>
    <name type="synonym">Arum esculentum</name>
    <dbReference type="NCBI Taxonomy" id="4460"/>
    <lineage>
        <taxon>Eukaryota</taxon>
        <taxon>Viridiplantae</taxon>
        <taxon>Streptophyta</taxon>
        <taxon>Embryophyta</taxon>
        <taxon>Tracheophyta</taxon>
        <taxon>Spermatophyta</taxon>
        <taxon>Magnoliopsida</taxon>
        <taxon>Liliopsida</taxon>
        <taxon>Araceae</taxon>
        <taxon>Aroideae</taxon>
        <taxon>Colocasieae</taxon>
        <taxon>Colocasia</taxon>
    </lineage>
</organism>
<dbReference type="Proteomes" id="UP000652761">
    <property type="component" value="Unassembled WGS sequence"/>
</dbReference>
<evidence type="ECO:0000313" key="3">
    <source>
        <dbReference type="Proteomes" id="UP000652761"/>
    </source>
</evidence>
<accession>A0A843VQJ8</accession>
<feature type="region of interest" description="Disordered" evidence="1">
    <location>
        <begin position="192"/>
        <end position="220"/>
    </location>
</feature>
<dbReference type="Pfam" id="PF00560">
    <property type="entry name" value="LRR_1"/>
    <property type="match status" value="1"/>
</dbReference>
<protein>
    <submittedName>
        <fullName evidence="2">Uncharacterized protein</fullName>
    </submittedName>
</protein>
<keyword evidence="3" id="KW-1185">Reference proteome</keyword>
<sequence>MNNHLEGSLPNVHSLSRLWLLYLAHNKFSRTIADDSFSGMGTLRAVHLVDNAFTGPIPTSLALAPRLIKLNLAENGLTGTLPDFDQGGKLALNMSFNNLEGPIPTSLSRLDKSLFQESSFLCFHSDAEREGKRGRLKREEGEKKSWCPKLLRYGETSKPKHGNNGIETVAAAELQLQLAALAVKQQQGYVARGNKRTATVPAGRRQQGDAARGAAGGRRR</sequence>
<dbReference type="EMBL" id="NMUH01001929">
    <property type="protein sequence ID" value="MQL96557.1"/>
    <property type="molecule type" value="Genomic_DNA"/>
</dbReference>
<proteinExistence type="predicted"/>
<dbReference type="PANTHER" id="PTHR48007:SF64">
    <property type="entry name" value="POLLEN RECEPTOR-LIKE KINASE 1"/>
    <property type="match status" value="1"/>
</dbReference>
<dbReference type="InterPro" id="IPR001611">
    <property type="entry name" value="Leu-rich_rpt"/>
</dbReference>
<dbReference type="SUPFAM" id="SSF52058">
    <property type="entry name" value="L domain-like"/>
    <property type="match status" value="1"/>
</dbReference>
<dbReference type="PANTHER" id="PTHR48007">
    <property type="entry name" value="LEUCINE-RICH REPEAT RECEPTOR-LIKE PROTEIN KINASE PXC1"/>
    <property type="match status" value="1"/>
</dbReference>
<dbReference type="InterPro" id="IPR032675">
    <property type="entry name" value="LRR_dom_sf"/>
</dbReference>
<gene>
    <name evidence="2" type="ORF">Taro_029242</name>
</gene>
<reference evidence="2" key="1">
    <citation type="submission" date="2017-07" db="EMBL/GenBank/DDBJ databases">
        <title>Taro Niue Genome Assembly and Annotation.</title>
        <authorList>
            <person name="Atibalentja N."/>
            <person name="Keating K."/>
            <person name="Fields C.J."/>
        </authorList>
    </citation>
    <scope>NUCLEOTIDE SEQUENCE</scope>
    <source>
        <strain evidence="2">Niue_2</strain>
        <tissue evidence="2">Leaf</tissue>
    </source>
</reference>
<dbReference type="Gene3D" id="3.80.10.10">
    <property type="entry name" value="Ribonuclease Inhibitor"/>
    <property type="match status" value="1"/>
</dbReference>
<feature type="compositionally biased region" description="Low complexity" evidence="1">
    <location>
        <begin position="202"/>
        <end position="213"/>
    </location>
</feature>
<dbReference type="AlphaFoldDB" id="A0A843VQJ8"/>
<dbReference type="InterPro" id="IPR046959">
    <property type="entry name" value="PRK1-6/SRF4-like"/>
</dbReference>